<organism evidence="2 3">
    <name type="scientific">Pseudomonas fluorescens</name>
    <dbReference type="NCBI Taxonomy" id="294"/>
    <lineage>
        <taxon>Bacteria</taxon>
        <taxon>Pseudomonadati</taxon>
        <taxon>Pseudomonadota</taxon>
        <taxon>Gammaproteobacteria</taxon>
        <taxon>Pseudomonadales</taxon>
        <taxon>Pseudomonadaceae</taxon>
        <taxon>Pseudomonas</taxon>
    </lineage>
</organism>
<accession>A0A120G5J2</accession>
<dbReference type="AlphaFoldDB" id="A0A120G5J2"/>
<feature type="coiled-coil region" evidence="1">
    <location>
        <begin position="49"/>
        <end position="76"/>
    </location>
</feature>
<dbReference type="PATRIC" id="fig|294.195.peg.51"/>
<dbReference type="Proteomes" id="UP000063434">
    <property type="component" value="Unassembled WGS sequence"/>
</dbReference>
<keyword evidence="1" id="KW-0175">Coiled coil</keyword>
<gene>
    <name evidence="2" type="ORF">PFL603g_00047</name>
</gene>
<name>A0A120G5J2_PSEFL</name>
<proteinExistence type="predicted"/>
<dbReference type="RefSeq" id="WP_060765581.1">
    <property type="nucleotide sequence ID" value="NZ_LCYC01000002.1"/>
</dbReference>
<evidence type="ECO:0000313" key="3">
    <source>
        <dbReference type="Proteomes" id="UP000063434"/>
    </source>
</evidence>
<dbReference type="EMBL" id="LCYC01000002">
    <property type="protein sequence ID" value="KWV84221.1"/>
    <property type="molecule type" value="Genomic_DNA"/>
</dbReference>
<protein>
    <submittedName>
        <fullName evidence="2">Uncharacterized protein</fullName>
    </submittedName>
</protein>
<sequence>MTSANSSANQALDPAPSEALEQFLGSFTETTVVFRYLDLLAERTQALEQRIGLNELNQLRRENKHLREQVKKRTTASLDLLTLYLPIIYHNFWNTVRPDELAMLAGSSQVPMIPSPYHEPDGALVSSMKQRFLHLTEEARTSVVAFCHQLPYQLTVRRSMQSLLETSA</sequence>
<evidence type="ECO:0000313" key="2">
    <source>
        <dbReference type="EMBL" id="KWV84221.1"/>
    </source>
</evidence>
<evidence type="ECO:0000256" key="1">
    <source>
        <dbReference type="SAM" id="Coils"/>
    </source>
</evidence>
<reference evidence="2 3" key="1">
    <citation type="submission" date="2015-05" db="EMBL/GenBank/DDBJ databases">
        <title>A genomic and transcriptomic approach to investigate the blue pigment phenotype in Pseudomonas fluorescens.</title>
        <authorList>
            <person name="Andreani N.A."/>
            <person name="Cardazzo B."/>
        </authorList>
    </citation>
    <scope>NUCLEOTIDE SEQUENCE [LARGE SCALE GENOMIC DNA]</scope>
    <source>
        <strain evidence="2 3">Ps_40</strain>
    </source>
</reference>
<comment type="caution">
    <text evidence="2">The sequence shown here is derived from an EMBL/GenBank/DDBJ whole genome shotgun (WGS) entry which is preliminary data.</text>
</comment>